<gene>
    <name evidence="7" type="ORF">HDF12_002954</name>
</gene>
<keyword evidence="1" id="KW-1003">Cell membrane</keyword>
<evidence type="ECO:0000256" key="6">
    <source>
        <dbReference type="ARBA" id="ARBA00023306"/>
    </source>
</evidence>
<dbReference type="InterPro" id="IPR023081">
    <property type="entry name" value="Cell_div_FtsB"/>
</dbReference>
<keyword evidence="5" id="KW-0472">Membrane</keyword>
<accession>A0A7Y9NNB7</accession>
<dbReference type="GO" id="GO:0030428">
    <property type="term" value="C:cell septum"/>
    <property type="evidence" value="ECO:0007669"/>
    <property type="project" value="TreeGrafter"/>
</dbReference>
<evidence type="ECO:0000256" key="5">
    <source>
        <dbReference type="ARBA" id="ARBA00023136"/>
    </source>
</evidence>
<proteinExistence type="predicted"/>
<name>A0A7Y9NNB7_9BACT</name>
<evidence type="ECO:0000313" key="8">
    <source>
        <dbReference type="Proteomes" id="UP000534186"/>
    </source>
</evidence>
<dbReference type="PANTHER" id="PTHR37485">
    <property type="entry name" value="CELL DIVISION PROTEIN FTSB"/>
    <property type="match status" value="1"/>
</dbReference>
<evidence type="ECO:0000256" key="2">
    <source>
        <dbReference type="ARBA" id="ARBA00022618"/>
    </source>
</evidence>
<dbReference type="AlphaFoldDB" id="A0A7Y9NNB7"/>
<evidence type="ECO:0000256" key="4">
    <source>
        <dbReference type="ARBA" id="ARBA00022989"/>
    </source>
</evidence>
<keyword evidence="3" id="KW-0812">Transmembrane</keyword>
<evidence type="ECO:0000313" key="7">
    <source>
        <dbReference type="EMBL" id="NYF52555.1"/>
    </source>
</evidence>
<keyword evidence="6" id="KW-0131">Cell cycle</keyword>
<comment type="caution">
    <text evidence="7">The sequence shown here is derived from an EMBL/GenBank/DDBJ whole genome shotgun (WGS) entry which is preliminary data.</text>
</comment>
<sequence length="129" mass="14009">MARLKTTGTSAKRSSAIVRLYEQGRVGWRKVATGAAAVLAVAMGYHVIFGQNGLTVYQQKRNDAQSLDGQLRTLQRENDLLKGHVGRLQSDPNAIEHQAREELHYTRPGEVIVYMPAPAGSGPAGVAKQ</sequence>
<dbReference type="GO" id="GO:0043093">
    <property type="term" value="P:FtsZ-dependent cytokinesis"/>
    <property type="evidence" value="ECO:0007669"/>
    <property type="project" value="TreeGrafter"/>
</dbReference>
<evidence type="ECO:0000256" key="1">
    <source>
        <dbReference type="ARBA" id="ARBA00022475"/>
    </source>
</evidence>
<reference evidence="7 8" key="1">
    <citation type="submission" date="2020-07" db="EMBL/GenBank/DDBJ databases">
        <title>Genomic Encyclopedia of Type Strains, Phase IV (KMG-V): Genome sequencing to study the core and pangenomes of soil and plant-associated prokaryotes.</title>
        <authorList>
            <person name="Whitman W."/>
        </authorList>
    </citation>
    <scope>NUCLEOTIDE SEQUENCE [LARGE SCALE GENOMIC DNA]</scope>
    <source>
        <strain evidence="7 8">M8UP30</strain>
    </source>
</reference>
<keyword evidence="2 7" id="KW-0132">Cell division</keyword>
<dbReference type="InterPro" id="IPR007060">
    <property type="entry name" value="FtsL/DivIC"/>
</dbReference>
<protein>
    <submittedName>
        <fullName evidence="7">Cell division protein FtsB</fullName>
    </submittedName>
</protein>
<organism evidence="7 8">
    <name type="scientific">Tunturiibacter lichenicola</name>
    <dbReference type="NCBI Taxonomy" id="2051959"/>
    <lineage>
        <taxon>Bacteria</taxon>
        <taxon>Pseudomonadati</taxon>
        <taxon>Acidobacteriota</taxon>
        <taxon>Terriglobia</taxon>
        <taxon>Terriglobales</taxon>
        <taxon>Acidobacteriaceae</taxon>
        <taxon>Tunturiibacter</taxon>
    </lineage>
</organism>
<dbReference type="EMBL" id="JACCCV010000002">
    <property type="protein sequence ID" value="NYF52555.1"/>
    <property type="molecule type" value="Genomic_DNA"/>
</dbReference>
<dbReference type="PANTHER" id="PTHR37485:SF1">
    <property type="entry name" value="CELL DIVISION PROTEIN FTSB"/>
    <property type="match status" value="1"/>
</dbReference>
<dbReference type="Proteomes" id="UP000534186">
    <property type="component" value="Unassembled WGS sequence"/>
</dbReference>
<evidence type="ECO:0000256" key="3">
    <source>
        <dbReference type="ARBA" id="ARBA00022692"/>
    </source>
</evidence>
<keyword evidence="4" id="KW-1133">Transmembrane helix</keyword>
<dbReference type="Pfam" id="PF04977">
    <property type="entry name" value="DivIC"/>
    <property type="match status" value="1"/>
</dbReference>